<evidence type="ECO:0000313" key="3">
    <source>
        <dbReference type="Proteomes" id="UP000585721"/>
    </source>
</evidence>
<feature type="transmembrane region" description="Helical" evidence="1">
    <location>
        <begin position="184"/>
        <end position="206"/>
    </location>
</feature>
<evidence type="ECO:0000313" key="2">
    <source>
        <dbReference type="EMBL" id="MBB6056694.1"/>
    </source>
</evidence>
<keyword evidence="3" id="KW-1185">Reference proteome</keyword>
<feature type="transmembrane region" description="Helical" evidence="1">
    <location>
        <begin position="84"/>
        <end position="103"/>
    </location>
</feature>
<proteinExistence type="predicted"/>
<evidence type="ECO:0008006" key="4">
    <source>
        <dbReference type="Google" id="ProtNLM"/>
    </source>
</evidence>
<comment type="caution">
    <text evidence="2">The sequence shown here is derived from an EMBL/GenBank/DDBJ whole genome shotgun (WGS) entry which is preliminary data.</text>
</comment>
<dbReference type="RefSeq" id="WP_188027414.1">
    <property type="nucleotide sequence ID" value="NZ_JACHGR010000009.1"/>
</dbReference>
<accession>A0A841GC20</accession>
<keyword evidence="1" id="KW-0472">Membrane</keyword>
<feature type="transmembrane region" description="Helical" evidence="1">
    <location>
        <begin position="56"/>
        <end position="78"/>
    </location>
</feature>
<feature type="transmembrane region" description="Helical" evidence="1">
    <location>
        <begin position="15"/>
        <end position="35"/>
    </location>
</feature>
<dbReference type="Proteomes" id="UP000585721">
    <property type="component" value="Unassembled WGS sequence"/>
</dbReference>
<feature type="transmembrane region" description="Helical" evidence="1">
    <location>
        <begin position="110"/>
        <end position="130"/>
    </location>
</feature>
<dbReference type="Pfam" id="PF14897">
    <property type="entry name" value="EpsG"/>
    <property type="match status" value="1"/>
</dbReference>
<name>A0A841GC20_9GAMM</name>
<evidence type="ECO:0000256" key="1">
    <source>
        <dbReference type="SAM" id="Phobius"/>
    </source>
</evidence>
<dbReference type="AlphaFoldDB" id="A0A841GC20"/>
<feature type="transmembrane region" description="Helical" evidence="1">
    <location>
        <begin position="150"/>
        <end position="177"/>
    </location>
</feature>
<organism evidence="2 3">
    <name type="scientific">Tolumonas osonensis</name>
    <dbReference type="NCBI Taxonomy" id="675874"/>
    <lineage>
        <taxon>Bacteria</taxon>
        <taxon>Pseudomonadati</taxon>
        <taxon>Pseudomonadota</taxon>
        <taxon>Gammaproteobacteria</taxon>
        <taxon>Aeromonadales</taxon>
        <taxon>Aeromonadaceae</taxon>
        <taxon>Tolumonas</taxon>
    </lineage>
</organism>
<dbReference type="EMBL" id="JACHGR010000009">
    <property type="protein sequence ID" value="MBB6056694.1"/>
    <property type="molecule type" value="Genomic_DNA"/>
</dbReference>
<feature type="transmembrane region" description="Helical" evidence="1">
    <location>
        <begin position="242"/>
        <end position="260"/>
    </location>
</feature>
<keyword evidence="1" id="KW-1133">Transmembrane helix</keyword>
<dbReference type="InterPro" id="IPR049458">
    <property type="entry name" value="EpsG-like"/>
</dbReference>
<protein>
    <recommendedName>
        <fullName evidence="4">EpsG family protein</fullName>
    </recommendedName>
</protein>
<dbReference type="PROSITE" id="PS51257">
    <property type="entry name" value="PROKAR_LIPOPROTEIN"/>
    <property type="match status" value="1"/>
</dbReference>
<gene>
    <name evidence="2" type="ORF">HNR75_002633</name>
</gene>
<feature type="transmembrane region" description="Helical" evidence="1">
    <location>
        <begin position="296"/>
        <end position="316"/>
    </location>
</feature>
<sequence length="323" mass="37661">MIPYKKNTSCLPVEFWLGVSFVFSVLFVILSCYWSKNVNYINDTLEYKYNFDSIHVDIYPYGVEFLTSLFMYIVSVFGGDFSDFILFSYLMWLPIVFLCVNAAGKNITYFFVSIFLLSTFFYLNASYLIRQYYAASFFVLYIFLSNRKKISYVFLFASLFSHLSSIIWILTSSAFAVKLCKSRFVIFAFAFFSFFSLTGISIYGFFVEALMHVEVIFNLPVLTRKIMFYTGGEAELASSVNVRFTVFSILIFIMSAFLMHSKCTLSLLDEKICSLIMYQSLFIIVFNENIVLANRVGFFVFFFSIPCFLILIGYYLRRQLHDI</sequence>
<keyword evidence="1" id="KW-0812">Transmembrane</keyword>
<reference evidence="2 3" key="1">
    <citation type="submission" date="2020-08" db="EMBL/GenBank/DDBJ databases">
        <title>Genomic Encyclopedia of Type Strains, Phase IV (KMG-IV): sequencing the most valuable type-strain genomes for metagenomic binning, comparative biology and taxonomic classification.</title>
        <authorList>
            <person name="Goeker M."/>
        </authorList>
    </citation>
    <scope>NUCLEOTIDE SEQUENCE [LARGE SCALE GENOMIC DNA]</scope>
    <source>
        <strain evidence="2 3">DSM 22975</strain>
    </source>
</reference>